<accession>A0ABT2H6K7</accession>
<feature type="transmembrane region" description="Helical" evidence="7">
    <location>
        <begin position="299"/>
        <end position="322"/>
    </location>
</feature>
<comment type="subcellular location">
    <subcellularLocation>
        <location evidence="1">Cell membrane</location>
        <topology evidence="1">Multi-pass membrane protein</topology>
    </subcellularLocation>
</comment>
<feature type="transmembrane region" description="Helical" evidence="7">
    <location>
        <begin position="91"/>
        <end position="112"/>
    </location>
</feature>
<evidence type="ECO:0000256" key="5">
    <source>
        <dbReference type="ARBA" id="ARBA00022989"/>
    </source>
</evidence>
<proteinExistence type="inferred from homology"/>
<evidence type="ECO:0000256" key="3">
    <source>
        <dbReference type="ARBA" id="ARBA00022475"/>
    </source>
</evidence>
<feature type="transmembrane region" description="Helical" evidence="7">
    <location>
        <begin position="271"/>
        <end position="293"/>
    </location>
</feature>
<dbReference type="Pfam" id="PF01757">
    <property type="entry name" value="Acyl_transf_3"/>
    <property type="match status" value="1"/>
</dbReference>
<reference evidence="9" key="1">
    <citation type="submission" date="2022-08" db="EMBL/GenBank/DDBJ databases">
        <authorList>
            <person name="Deng Y."/>
            <person name="Han X.-F."/>
            <person name="Zhang Y.-Q."/>
        </authorList>
    </citation>
    <scope>NUCLEOTIDE SEQUENCE</scope>
    <source>
        <strain evidence="9">CPCC 203386</strain>
    </source>
</reference>
<keyword evidence="9" id="KW-0012">Acyltransferase</keyword>
<evidence type="ECO:0000256" key="1">
    <source>
        <dbReference type="ARBA" id="ARBA00004651"/>
    </source>
</evidence>
<evidence type="ECO:0000259" key="8">
    <source>
        <dbReference type="Pfam" id="PF01757"/>
    </source>
</evidence>
<feature type="transmembrane region" description="Helical" evidence="7">
    <location>
        <begin position="238"/>
        <end position="259"/>
    </location>
</feature>
<comment type="similarity">
    <text evidence="2">Belongs to the acyltransferase 3 family.</text>
</comment>
<feature type="transmembrane region" description="Helical" evidence="7">
    <location>
        <begin position="160"/>
        <end position="177"/>
    </location>
</feature>
<keyword evidence="5 7" id="KW-1133">Transmembrane helix</keyword>
<feature type="transmembrane region" description="Helical" evidence="7">
    <location>
        <begin position="124"/>
        <end position="148"/>
    </location>
</feature>
<dbReference type="InterPro" id="IPR002656">
    <property type="entry name" value="Acyl_transf_3_dom"/>
</dbReference>
<keyword evidence="9" id="KW-0808">Transferase</keyword>
<keyword evidence="6 7" id="KW-0472">Membrane</keyword>
<evidence type="ECO:0000313" key="10">
    <source>
        <dbReference type="Proteomes" id="UP001165586"/>
    </source>
</evidence>
<evidence type="ECO:0000256" key="7">
    <source>
        <dbReference type="SAM" id="Phobius"/>
    </source>
</evidence>
<dbReference type="PANTHER" id="PTHR40074:SF4">
    <property type="entry name" value="INNER MEMBRANE PROTEIN YCFT"/>
    <property type="match status" value="1"/>
</dbReference>
<sequence>MSDTAASASAPRTLSERIPWPDAARGLAIALVVFHHAIQFTGEAGLSEPVWGILTEFLRTMRMPLFFMAAGLFAGKWVLVAPWRDMLRSKVLLFVWVFAIWVLIRWGTFNLIPRQNEESGWLNLVLHFFIWPLGGWFILALAIFFVVAKATARVDPRIQLAVAALFALIWFGGEYFDNRAWDGLFMFYVFFIFGCYWRTWINARASALKWWSAGAIIVAWVIAGGVLGYLHLGDAPVIGFALRLLGLAAGVALAVMLSGIKPLRSLGTKTLPIYMVHSIIVFYAVSALVALGAPSWQGAGWWVPLAVAAFALVVSLGIGNLAPRVHAGWLFATPVWLTSLYNRLSNRTTAR</sequence>
<dbReference type="Proteomes" id="UP001165586">
    <property type="component" value="Unassembled WGS sequence"/>
</dbReference>
<name>A0ABT2H6K7_9MICO</name>
<evidence type="ECO:0000313" key="9">
    <source>
        <dbReference type="EMBL" id="MCS5735586.1"/>
    </source>
</evidence>
<dbReference type="EMBL" id="JANLCJ010000007">
    <property type="protein sequence ID" value="MCS5735586.1"/>
    <property type="molecule type" value="Genomic_DNA"/>
</dbReference>
<dbReference type="PANTHER" id="PTHR40074">
    <property type="entry name" value="O-ACETYLTRANSFERASE WECH"/>
    <property type="match status" value="1"/>
</dbReference>
<keyword evidence="10" id="KW-1185">Reference proteome</keyword>
<protein>
    <submittedName>
        <fullName evidence="9">Acyltransferase family protein</fullName>
    </submittedName>
</protein>
<evidence type="ECO:0000256" key="6">
    <source>
        <dbReference type="ARBA" id="ARBA00023136"/>
    </source>
</evidence>
<feature type="transmembrane region" description="Helical" evidence="7">
    <location>
        <begin position="61"/>
        <end position="79"/>
    </location>
</feature>
<organism evidence="9 10">
    <name type="scientific">Herbiconiux daphne</name>
    <dbReference type="NCBI Taxonomy" id="2970914"/>
    <lineage>
        <taxon>Bacteria</taxon>
        <taxon>Bacillati</taxon>
        <taxon>Actinomycetota</taxon>
        <taxon>Actinomycetes</taxon>
        <taxon>Micrococcales</taxon>
        <taxon>Microbacteriaceae</taxon>
        <taxon>Herbiconiux</taxon>
    </lineage>
</organism>
<keyword evidence="3" id="KW-1003">Cell membrane</keyword>
<keyword evidence="4 7" id="KW-0812">Transmembrane</keyword>
<dbReference type="RefSeq" id="WP_259540528.1">
    <property type="nucleotide sequence ID" value="NZ_JANLCJ010000007.1"/>
</dbReference>
<feature type="transmembrane region" description="Helical" evidence="7">
    <location>
        <begin position="213"/>
        <end position="232"/>
    </location>
</feature>
<feature type="transmembrane region" description="Helical" evidence="7">
    <location>
        <begin position="183"/>
        <end position="201"/>
    </location>
</feature>
<evidence type="ECO:0000256" key="4">
    <source>
        <dbReference type="ARBA" id="ARBA00022692"/>
    </source>
</evidence>
<gene>
    <name evidence="9" type="ORF">N1032_17720</name>
</gene>
<comment type="caution">
    <text evidence="9">The sequence shown here is derived from an EMBL/GenBank/DDBJ whole genome shotgun (WGS) entry which is preliminary data.</text>
</comment>
<feature type="domain" description="Acyltransferase 3" evidence="8">
    <location>
        <begin position="19"/>
        <end position="316"/>
    </location>
</feature>
<dbReference type="GO" id="GO:0016746">
    <property type="term" value="F:acyltransferase activity"/>
    <property type="evidence" value="ECO:0007669"/>
    <property type="project" value="UniProtKB-KW"/>
</dbReference>
<evidence type="ECO:0000256" key="2">
    <source>
        <dbReference type="ARBA" id="ARBA00007400"/>
    </source>
</evidence>